<dbReference type="EMBL" id="DSUT01000128">
    <property type="protein sequence ID" value="HGK28512.1"/>
    <property type="molecule type" value="Genomic_DNA"/>
</dbReference>
<dbReference type="SUPFAM" id="SSF50939">
    <property type="entry name" value="Sialidases"/>
    <property type="match status" value="1"/>
</dbReference>
<dbReference type="InterPro" id="IPR015943">
    <property type="entry name" value="WD40/YVTN_repeat-like_dom_sf"/>
</dbReference>
<dbReference type="GO" id="GO:0015979">
    <property type="term" value="P:photosynthesis"/>
    <property type="evidence" value="ECO:0007669"/>
    <property type="project" value="UniProtKB-KW"/>
</dbReference>
<feature type="domain" description="Photosynthesis system II assembly factor Ycf48/Hcf136-like" evidence="3">
    <location>
        <begin position="52"/>
        <end position="141"/>
    </location>
</feature>
<dbReference type="GO" id="GO:0009523">
    <property type="term" value="C:photosystem II"/>
    <property type="evidence" value="ECO:0007669"/>
    <property type="project" value="UniProtKB-KW"/>
</dbReference>
<dbReference type="InterPro" id="IPR028203">
    <property type="entry name" value="PSII_CF48-like_dom"/>
</dbReference>
<evidence type="ECO:0000256" key="2">
    <source>
        <dbReference type="ARBA" id="ARBA00023276"/>
    </source>
</evidence>
<dbReference type="InterPro" id="IPR036278">
    <property type="entry name" value="Sialidase_sf"/>
</dbReference>
<feature type="domain" description="Photosynthesis system II assembly factor Ycf48/Hcf136-like" evidence="3">
    <location>
        <begin position="192"/>
        <end position="282"/>
    </location>
</feature>
<proteinExistence type="predicted"/>
<dbReference type="Pfam" id="PF14870">
    <property type="entry name" value="PSII_BNR"/>
    <property type="match status" value="2"/>
</dbReference>
<accession>A0A7C4CBE3</accession>
<dbReference type="CDD" id="cd15482">
    <property type="entry name" value="Sialidase_non-viral"/>
    <property type="match status" value="1"/>
</dbReference>
<dbReference type="PANTHER" id="PTHR47199:SF2">
    <property type="entry name" value="PHOTOSYSTEM II STABILITY_ASSEMBLY FACTOR HCF136, CHLOROPLASTIC"/>
    <property type="match status" value="1"/>
</dbReference>
<name>A0A7C4CBE3_UNCW3</name>
<keyword evidence="2" id="KW-0604">Photosystem II</keyword>
<dbReference type="Gene3D" id="2.130.10.10">
    <property type="entry name" value="YVTN repeat-like/Quinoprotein amine dehydrogenase"/>
    <property type="match status" value="2"/>
</dbReference>
<reference evidence="4" key="1">
    <citation type="journal article" date="2020" name="mSystems">
        <title>Genome- and Community-Level Interaction Insights into Carbon Utilization and Element Cycling Functions of Hydrothermarchaeota in Hydrothermal Sediment.</title>
        <authorList>
            <person name="Zhou Z."/>
            <person name="Liu Y."/>
            <person name="Xu W."/>
            <person name="Pan J."/>
            <person name="Luo Z.H."/>
            <person name="Li M."/>
        </authorList>
    </citation>
    <scope>NUCLEOTIDE SEQUENCE [LARGE SCALE GENOMIC DNA]</scope>
    <source>
        <strain evidence="4">SpSt-488</strain>
    </source>
</reference>
<keyword evidence="1" id="KW-0602">Photosynthesis</keyword>
<dbReference type="AlphaFoldDB" id="A0A7C4CBE3"/>
<evidence type="ECO:0000259" key="3">
    <source>
        <dbReference type="Pfam" id="PF14870"/>
    </source>
</evidence>
<evidence type="ECO:0000313" key="4">
    <source>
        <dbReference type="EMBL" id="HGK28512.1"/>
    </source>
</evidence>
<comment type="caution">
    <text evidence="4">The sequence shown here is derived from an EMBL/GenBank/DDBJ whole genome shotgun (WGS) entry which is preliminary data.</text>
</comment>
<dbReference type="PANTHER" id="PTHR47199">
    <property type="entry name" value="PHOTOSYSTEM II STABILITY/ASSEMBLY FACTOR HCF136, CHLOROPLASTIC"/>
    <property type="match status" value="1"/>
</dbReference>
<protein>
    <recommendedName>
        <fullName evidence="3">Photosynthesis system II assembly factor Ycf48/Hcf136-like domain-containing protein</fullName>
    </recommendedName>
</protein>
<gene>
    <name evidence="4" type="ORF">ENS41_06105</name>
</gene>
<organism evidence="4">
    <name type="scientific">candidate division WOR-3 bacterium</name>
    <dbReference type="NCBI Taxonomy" id="2052148"/>
    <lineage>
        <taxon>Bacteria</taxon>
        <taxon>Bacteria division WOR-3</taxon>
    </lineage>
</organism>
<evidence type="ECO:0000256" key="1">
    <source>
        <dbReference type="ARBA" id="ARBA00022531"/>
    </source>
</evidence>
<sequence>MLTRILSGVFLVIAVLPGQYTFHGVAVPPGGDRAWVVALDTVAVFRTTDFGQNWEPQELTTIRALFDVFFLDSQQGWTCGMAGDVWHTSNGGDVWVRQNLGGPKHGSRVRFLNEQVGWVAGGDPVQLRTSDGGGTWEMVILPTPPFRFDSTEFQGVCLVDEQNVWLAAGRFPIADSWTTGQGYIAHSTDFGENWQLVRRDTAFDFFDIHFADGQAGWVVGGDDRNMRAVVLHTPDGGATWNEQPVPPGARYLRGLCFVSSMQGWACGRNGTIIHTSDGGQTWVLQPTFVDTTFFDIEFADSLNGMAAGNSLVVKTTDGGQTWARCFGGVAEEPLQPRASRPALAAEPNPARGRVRFSTRRAGSGPSDGRILIHRADGRLVRALNAASAVWDGRNEQGEVCRAGVYVARMERDGEPARFVFVP</sequence>
<dbReference type="Gene3D" id="2.60.40.4070">
    <property type="match status" value="1"/>
</dbReference>